<protein>
    <recommendedName>
        <fullName evidence="2">UPF0173 metal-dependent hydrolase FYJ74_11485</fullName>
    </recommendedName>
</protein>
<dbReference type="SUPFAM" id="SSF56281">
    <property type="entry name" value="Metallo-hydrolase/oxidoreductase"/>
    <property type="match status" value="1"/>
</dbReference>
<accession>A0A6L5YEY2</accession>
<organism evidence="4 5">
    <name type="scientific">Pyramidobacter porci</name>
    <dbReference type="NCBI Taxonomy" id="2605789"/>
    <lineage>
        <taxon>Bacteria</taxon>
        <taxon>Thermotogati</taxon>
        <taxon>Synergistota</taxon>
        <taxon>Synergistia</taxon>
        <taxon>Synergistales</taxon>
        <taxon>Dethiosulfovibrionaceae</taxon>
        <taxon>Pyramidobacter</taxon>
    </lineage>
</organism>
<dbReference type="InterPro" id="IPR036866">
    <property type="entry name" value="RibonucZ/Hydroxyglut_hydro"/>
</dbReference>
<reference evidence="4 5" key="1">
    <citation type="submission" date="2019-08" db="EMBL/GenBank/DDBJ databases">
        <title>In-depth cultivation of the pig gut microbiome towards novel bacterial diversity and tailored functional studies.</title>
        <authorList>
            <person name="Wylensek D."/>
            <person name="Hitch T.C.A."/>
            <person name="Clavel T."/>
        </authorList>
    </citation>
    <scope>NUCLEOTIDE SEQUENCE [LARGE SCALE GENOMIC DNA]</scope>
    <source>
        <strain evidence="4 5">SM-530-WT-4B</strain>
    </source>
</reference>
<dbReference type="NCBIfam" id="NF001911">
    <property type="entry name" value="PRK00685.1"/>
    <property type="match status" value="1"/>
</dbReference>
<dbReference type="RefSeq" id="WP_154529714.1">
    <property type="nucleotide sequence ID" value="NZ_JAXDZJ010000224.1"/>
</dbReference>
<dbReference type="InterPro" id="IPR001279">
    <property type="entry name" value="Metallo-B-lactamas"/>
</dbReference>
<evidence type="ECO:0000259" key="3">
    <source>
        <dbReference type="SMART" id="SM00849"/>
    </source>
</evidence>
<keyword evidence="5" id="KW-1185">Reference proteome</keyword>
<dbReference type="SMART" id="SM00849">
    <property type="entry name" value="Lactamase_B"/>
    <property type="match status" value="1"/>
</dbReference>
<dbReference type="Proteomes" id="UP000473699">
    <property type="component" value="Unassembled WGS sequence"/>
</dbReference>
<evidence type="ECO:0000313" key="5">
    <source>
        <dbReference type="Proteomes" id="UP000473699"/>
    </source>
</evidence>
<dbReference type="Gene3D" id="3.60.15.10">
    <property type="entry name" value="Ribonuclease Z/Hydroxyacylglutathione hydrolase-like"/>
    <property type="match status" value="1"/>
</dbReference>
<sequence>MKLTFLGHACFDLFDGVYHVLTDPYLTGNALAAARADEVTADFILVSHCHGDHLGDTLDIARRTGATVVGVAELRGMLTEAGLKNCLGNIGGWGPMPFGRVKLLQAIHGSGLPGALACGFLIEMGGKKVYFAGDTAFYGDMALLAEEKLDAALLPIGDFYTMGPCDAARAARAVGAKITVPMHYDTFPPIRQDPQAFKALCEPDSRVAVLRPGESLEL</sequence>
<keyword evidence="1 2" id="KW-0378">Hydrolase</keyword>
<dbReference type="AlphaFoldDB" id="A0A6L5YEY2"/>
<evidence type="ECO:0000256" key="1">
    <source>
        <dbReference type="ARBA" id="ARBA00022801"/>
    </source>
</evidence>
<dbReference type="Pfam" id="PF12706">
    <property type="entry name" value="Lactamase_B_2"/>
    <property type="match status" value="1"/>
</dbReference>
<name>A0A6L5YEY2_9BACT</name>
<feature type="domain" description="Metallo-beta-lactamase" evidence="3">
    <location>
        <begin position="7"/>
        <end position="183"/>
    </location>
</feature>
<dbReference type="PANTHER" id="PTHR43546">
    <property type="entry name" value="UPF0173 METAL-DEPENDENT HYDROLASE MJ1163-RELATED"/>
    <property type="match status" value="1"/>
</dbReference>
<dbReference type="InterPro" id="IPR022877">
    <property type="entry name" value="UPF0173"/>
</dbReference>
<dbReference type="InterPro" id="IPR050114">
    <property type="entry name" value="UPF0173_UPF0282_UlaG_hydrolase"/>
</dbReference>
<comment type="caution">
    <text evidence="4">The sequence shown here is derived from an EMBL/GenBank/DDBJ whole genome shotgun (WGS) entry which is preliminary data.</text>
</comment>
<dbReference type="GO" id="GO:0016787">
    <property type="term" value="F:hydrolase activity"/>
    <property type="evidence" value="ECO:0007669"/>
    <property type="project" value="UniProtKB-UniRule"/>
</dbReference>
<evidence type="ECO:0000313" key="4">
    <source>
        <dbReference type="EMBL" id="MST56643.1"/>
    </source>
</evidence>
<gene>
    <name evidence="4" type="ORF">FYJ74_11485</name>
</gene>
<dbReference type="HAMAP" id="MF_00457">
    <property type="entry name" value="UPF0173"/>
    <property type="match status" value="1"/>
</dbReference>
<dbReference type="PANTHER" id="PTHR43546:SF3">
    <property type="entry name" value="UPF0173 METAL-DEPENDENT HYDROLASE MJ1163"/>
    <property type="match status" value="1"/>
</dbReference>
<comment type="similarity">
    <text evidence="2">Belongs to the UPF0173 family.</text>
</comment>
<evidence type="ECO:0000256" key="2">
    <source>
        <dbReference type="HAMAP-Rule" id="MF_00457"/>
    </source>
</evidence>
<dbReference type="EMBL" id="VUNH01000015">
    <property type="protein sequence ID" value="MST56643.1"/>
    <property type="molecule type" value="Genomic_DNA"/>
</dbReference>
<proteinExistence type="inferred from homology"/>